<sequence length="97" mass="10855">QLEQHCAKQNLGQPVYEPVTLLTKDGGGRDLQLFVVKVTIPGLVDSYGPFQPQQPYLDMEQAQEYGALFVLNQLGLCQQQFLPHFANIPMMPMVPPV</sequence>
<reference evidence="2" key="1">
    <citation type="submission" date="2022-11" db="UniProtKB">
        <authorList>
            <consortium name="WormBaseParasite"/>
        </authorList>
    </citation>
    <scope>IDENTIFICATION</scope>
</reference>
<dbReference type="SUPFAM" id="SSF54768">
    <property type="entry name" value="dsRNA-binding domain-like"/>
    <property type="match status" value="1"/>
</dbReference>
<dbReference type="Pfam" id="PF14709">
    <property type="entry name" value="DND1_DSRM"/>
    <property type="match status" value="1"/>
</dbReference>
<dbReference type="AlphaFoldDB" id="A0A914V8B0"/>
<evidence type="ECO:0000313" key="1">
    <source>
        <dbReference type="Proteomes" id="UP000887566"/>
    </source>
</evidence>
<accession>A0A914V8B0</accession>
<evidence type="ECO:0000313" key="2">
    <source>
        <dbReference type="WBParaSite" id="PSAMB.scaffold16686size1279.g37005.t1"/>
    </source>
</evidence>
<dbReference type="WBParaSite" id="PSAMB.scaffold16686size1279.g37005.t1">
    <property type="protein sequence ID" value="PSAMB.scaffold16686size1279.g37005.t1"/>
    <property type="gene ID" value="PSAMB.scaffold16686size1279.g37005"/>
</dbReference>
<proteinExistence type="predicted"/>
<name>A0A914V8B0_9BILA</name>
<protein>
    <submittedName>
        <fullName evidence="2">Uncharacterized protein</fullName>
    </submittedName>
</protein>
<dbReference type="Proteomes" id="UP000887566">
    <property type="component" value="Unplaced"/>
</dbReference>
<organism evidence="1 2">
    <name type="scientific">Plectus sambesii</name>
    <dbReference type="NCBI Taxonomy" id="2011161"/>
    <lineage>
        <taxon>Eukaryota</taxon>
        <taxon>Metazoa</taxon>
        <taxon>Ecdysozoa</taxon>
        <taxon>Nematoda</taxon>
        <taxon>Chromadorea</taxon>
        <taxon>Plectida</taxon>
        <taxon>Plectina</taxon>
        <taxon>Plectoidea</taxon>
        <taxon>Plectidae</taxon>
        <taxon>Plectus</taxon>
    </lineage>
</organism>
<keyword evidence="1" id="KW-1185">Reference proteome</keyword>